<dbReference type="Proteomes" id="UP001057580">
    <property type="component" value="Chromosome"/>
</dbReference>
<evidence type="ECO:0000313" key="3">
    <source>
        <dbReference type="Proteomes" id="UP001057580"/>
    </source>
</evidence>
<protein>
    <submittedName>
        <fullName evidence="2">Uncharacterized protein</fullName>
    </submittedName>
</protein>
<proteinExistence type="predicted"/>
<dbReference type="EMBL" id="CP104003">
    <property type="protein sequence ID" value="UWM53035.1"/>
    <property type="molecule type" value="Genomic_DNA"/>
</dbReference>
<feature type="region of interest" description="Disordered" evidence="1">
    <location>
        <begin position="199"/>
        <end position="237"/>
    </location>
</feature>
<organism evidence="2 3">
    <name type="scientific">Salinirubellus salinus</name>
    <dbReference type="NCBI Taxonomy" id="1364945"/>
    <lineage>
        <taxon>Archaea</taxon>
        <taxon>Methanobacteriati</taxon>
        <taxon>Methanobacteriota</taxon>
        <taxon>Stenosarchaea group</taxon>
        <taxon>Halobacteria</taxon>
        <taxon>Halobacteriales</taxon>
        <taxon>Natronomonadaceae</taxon>
        <taxon>Salinirubellus</taxon>
    </lineage>
</organism>
<dbReference type="Pfam" id="PF24373">
    <property type="entry name" value="DUF7529"/>
    <property type="match status" value="1"/>
</dbReference>
<reference evidence="2" key="1">
    <citation type="submission" date="2022-09" db="EMBL/GenBank/DDBJ databases">
        <title>Diverse halophilic archaea isolated from saline environments.</title>
        <authorList>
            <person name="Cui H.-L."/>
        </authorList>
    </citation>
    <scope>NUCLEOTIDE SEQUENCE</scope>
    <source>
        <strain evidence="2">ZS-35-S2</strain>
    </source>
</reference>
<dbReference type="RefSeq" id="WP_260592030.1">
    <property type="nucleotide sequence ID" value="NZ_CP104003.1"/>
</dbReference>
<dbReference type="GeneID" id="74943324"/>
<evidence type="ECO:0000313" key="2">
    <source>
        <dbReference type="EMBL" id="UWM53035.1"/>
    </source>
</evidence>
<name>A0A9E7R1Q8_9EURY</name>
<gene>
    <name evidence="2" type="ORF">N0B31_12840</name>
</gene>
<sequence>MPTHTEDELDYAERMSQNAQAYKDAWEATIEEMKAMAEELEADGWDATYVGAGHTAPESPRVEPEGRFGLTYVIPNNYEEDFTSAFRPGGFDEYEVFRNEVAGTVFQVTVFYDRETDRAILLAGNYELMHANPLIATAMKQGEMYTHVQLLDKTHLGSFRHEQWEPFFPDGEQRLQQVSEEMEKAAVEGVEEFDRWTVAQMAGENPPMQNARLDDVDPEEVEDQRLPEDFDDESTEE</sequence>
<accession>A0A9E7R1Q8</accession>
<dbReference type="AlphaFoldDB" id="A0A9E7R1Q8"/>
<dbReference type="KEGG" id="ssai:N0B31_12840"/>
<keyword evidence="3" id="KW-1185">Reference proteome</keyword>
<evidence type="ECO:0000256" key="1">
    <source>
        <dbReference type="SAM" id="MobiDB-lite"/>
    </source>
</evidence>
<dbReference type="InterPro" id="IPR055951">
    <property type="entry name" value="DUF7529"/>
</dbReference>